<organism evidence="1 2">
    <name type="scientific">Xanthomonas campestris pv. phaseoli</name>
    <dbReference type="NCBI Taxonomy" id="317013"/>
    <lineage>
        <taxon>Bacteria</taxon>
        <taxon>Pseudomonadati</taxon>
        <taxon>Pseudomonadota</taxon>
        <taxon>Gammaproteobacteria</taxon>
        <taxon>Lysobacterales</taxon>
        <taxon>Lysobacteraceae</taxon>
        <taxon>Xanthomonas</taxon>
    </lineage>
</organism>
<gene>
    <name evidence="1" type="primary">higB</name>
    <name evidence="1" type="ORF">XFF6991_280154</name>
</gene>
<dbReference type="EMBL" id="OCZC01000054">
    <property type="protein sequence ID" value="SOO23495.1"/>
    <property type="molecule type" value="Genomic_DNA"/>
</dbReference>
<accession>A0A7Z7IXM7</accession>
<reference evidence="1 2" key="1">
    <citation type="submission" date="2017-10" db="EMBL/GenBank/DDBJ databases">
        <authorList>
            <person name="Regsiter A."/>
            <person name="William W."/>
        </authorList>
    </citation>
    <scope>NUCLEOTIDE SEQUENCE [LARGE SCALE GENOMIC DNA]</scope>
    <source>
        <strain evidence="1 2">CFBP6991</strain>
    </source>
</reference>
<comment type="caution">
    <text evidence="1">The sequence shown here is derived from an EMBL/GenBank/DDBJ whole genome shotgun (WGS) entry which is preliminary data.</text>
</comment>
<dbReference type="Proteomes" id="UP000234345">
    <property type="component" value="Unassembled WGS sequence"/>
</dbReference>
<dbReference type="AlphaFoldDB" id="A0A7Z7IXM7"/>
<dbReference type="InterPro" id="IPR009387">
    <property type="entry name" value="HigB-2"/>
</dbReference>
<evidence type="ECO:0000313" key="2">
    <source>
        <dbReference type="Proteomes" id="UP000234345"/>
    </source>
</evidence>
<dbReference type="PIRSF" id="PIRSF039032">
    <property type="entry name" value="HigB-2"/>
    <property type="match status" value="1"/>
</dbReference>
<protein>
    <submittedName>
        <fullName evidence="1">Toxin higB-2</fullName>
    </submittedName>
</protein>
<proteinExistence type="predicted"/>
<sequence length="119" mass="13256">MYAIDVPSGNAYDAHMIFVETPIFTASVTELLTDEQYGAFQSFLIAEPRAGDVIEQTGGLRKVRWSVAGKGKRGGVRVIYYFVDEADQIRLLLIYKKGVQDDLTPSQKKVLKAIKDGWA</sequence>
<name>A0A7Z7IXM7_XANCH</name>
<evidence type="ECO:0000313" key="1">
    <source>
        <dbReference type="EMBL" id="SOO23495.1"/>
    </source>
</evidence>